<dbReference type="OrthoDB" id="2309723at2759"/>
<dbReference type="SFLD" id="SFLDS00019">
    <property type="entry name" value="Glutathione_Transferase_(cytos"/>
    <property type="match status" value="1"/>
</dbReference>
<feature type="domain" description="GST N-terminal" evidence="2">
    <location>
        <begin position="3"/>
        <end position="88"/>
    </location>
</feature>
<dbReference type="Gene3D" id="3.40.30.10">
    <property type="entry name" value="Glutaredoxin"/>
    <property type="match status" value="1"/>
</dbReference>
<dbReference type="CDD" id="cd03046">
    <property type="entry name" value="GST_N_GTT1_like"/>
    <property type="match status" value="1"/>
</dbReference>
<name>A0A6A7B8L5_9PLEO</name>
<dbReference type="SFLD" id="SFLDG00358">
    <property type="entry name" value="Main_(cytGST)"/>
    <property type="match status" value="1"/>
</dbReference>
<dbReference type="SUPFAM" id="SSF52833">
    <property type="entry name" value="Thioredoxin-like"/>
    <property type="match status" value="1"/>
</dbReference>
<dbReference type="InterPro" id="IPR036282">
    <property type="entry name" value="Glutathione-S-Trfase_C_sf"/>
</dbReference>
<reference evidence="4" key="1">
    <citation type="submission" date="2020-01" db="EMBL/GenBank/DDBJ databases">
        <authorList>
            <consortium name="DOE Joint Genome Institute"/>
            <person name="Haridas S."/>
            <person name="Albert R."/>
            <person name="Binder M."/>
            <person name="Bloem J."/>
            <person name="Labutti K."/>
            <person name="Salamov A."/>
            <person name="Andreopoulos B."/>
            <person name="Baker S.E."/>
            <person name="Barry K."/>
            <person name="Bills G."/>
            <person name="Bluhm B.H."/>
            <person name="Cannon C."/>
            <person name="Castanera R."/>
            <person name="Culley D.E."/>
            <person name="Daum C."/>
            <person name="Ezra D."/>
            <person name="Gonzalez J.B."/>
            <person name="Henrissat B."/>
            <person name="Kuo A."/>
            <person name="Liang C."/>
            <person name="Lipzen A."/>
            <person name="Lutzoni F."/>
            <person name="Magnuson J."/>
            <person name="Mondo S."/>
            <person name="Nolan M."/>
            <person name="Ohm R."/>
            <person name="Pangilinan J."/>
            <person name="Park H.-J."/>
            <person name="Ramirez L."/>
            <person name="Alfaro M."/>
            <person name="Sun H."/>
            <person name="Tritt A."/>
            <person name="Yoshinaga Y."/>
            <person name="Zwiers L.-H."/>
            <person name="Turgeon B.G."/>
            <person name="Goodwin S.B."/>
            <person name="Spatafora J.W."/>
            <person name="Crous P.W."/>
            <person name="Grigoriev I.V."/>
        </authorList>
    </citation>
    <scope>NUCLEOTIDE SEQUENCE</scope>
    <source>
        <strain evidence="4">IPT5</strain>
    </source>
</reference>
<dbReference type="Proteomes" id="UP000799423">
    <property type="component" value="Unassembled WGS sequence"/>
</dbReference>
<keyword evidence="5" id="KW-1185">Reference proteome</keyword>
<protein>
    <submittedName>
        <fullName evidence="4">Glutathione S-transferase</fullName>
    </submittedName>
</protein>
<dbReference type="InterPro" id="IPR004045">
    <property type="entry name" value="Glutathione_S-Trfase_N"/>
</dbReference>
<dbReference type="EMBL" id="MU006300">
    <property type="protein sequence ID" value="KAF2851896.1"/>
    <property type="molecule type" value="Genomic_DNA"/>
</dbReference>
<evidence type="ECO:0000313" key="5">
    <source>
        <dbReference type="Proteomes" id="UP000799423"/>
    </source>
</evidence>
<evidence type="ECO:0000259" key="3">
    <source>
        <dbReference type="PROSITE" id="PS50405"/>
    </source>
</evidence>
<dbReference type="Gene3D" id="1.20.1050.10">
    <property type="match status" value="1"/>
</dbReference>
<dbReference type="SUPFAM" id="SSF47616">
    <property type="entry name" value="GST C-terminal domain-like"/>
    <property type="match status" value="1"/>
</dbReference>
<feature type="domain" description="GST C-terminal" evidence="3">
    <location>
        <begin position="94"/>
        <end position="216"/>
    </location>
</feature>
<dbReference type="InterPro" id="IPR010987">
    <property type="entry name" value="Glutathione-S-Trfase_C-like"/>
</dbReference>
<gene>
    <name evidence="4" type="ORF">T440DRAFT_467147</name>
</gene>
<dbReference type="AlphaFoldDB" id="A0A6A7B8L5"/>
<comment type="similarity">
    <text evidence="1">Belongs to the GST superfamily.</text>
</comment>
<sequence length="239" mass="27464">MASPKLLVHHLQVGQGERIPWLLEELNIPYELKLYQRAPLLSPPELQAVYPIGASPILEDLTDPSNPIKFAESGAICEYIIHKYANGRLALKPDHKNYADYLYWFHFSNATLNPGIFRRALVRSMVGEEDVRYKGNDARVVKTLEHVDHRLRENTWLAGEEFTAADVMTGWCFTTMRVFEQIDLTPYEGILAWLKRIGEREAYRRAMGKSDPEWDIEVGLSAQGPPLHKVWAQVMTYKP</sequence>
<evidence type="ECO:0000259" key="2">
    <source>
        <dbReference type="PROSITE" id="PS50404"/>
    </source>
</evidence>
<proteinExistence type="inferred from homology"/>
<accession>A0A6A7B8L5</accession>
<dbReference type="PANTHER" id="PTHR44051:SF9">
    <property type="entry name" value="GLUTATHIONE S-TRANSFERASE 1"/>
    <property type="match status" value="1"/>
</dbReference>
<dbReference type="InterPro" id="IPR040079">
    <property type="entry name" value="Glutathione_S-Trfase"/>
</dbReference>
<dbReference type="PANTHER" id="PTHR44051">
    <property type="entry name" value="GLUTATHIONE S-TRANSFERASE-RELATED"/>
    <property type="match status" value="1"/>
</dbReference>
<dbReference type="PROSITE" id="PS50404">
    <property type="entry name" value="GST_NTER"/>
    <property type="match status" value="1"/>
</dbReference>
<dbReference type="Pfam" id="PF13417">
    <property type="entry name" value="GST_N_3"/>
    <property type="match status" value="1"/>
</dbReference>
<dbReference type="Pfam" id="PF13410">
    <property type="entry name" value="GST_C_2"/>
    <property type="match status" value="1"/>
</dbReference>
<evidence type="ECO:0000256" key="1">
    <source>
        <dbReference type="ARBA" id="ARBA00007409"/>
    </source>
</evidence>
<dbReference type="PROSITE" id="PS50405">
    <property type="entry name" value="GST_CTER"/>
    <property type="match status" value="1"/>
</dbReference>
<organism evidence="4 5">
    <name type="scientific">Plenodomus tracheiphilus IPT5</name>
    <dbReference type="NCBI Taxonomy" id="1408161"/>
    <lineage>
        <taxon>Eukaryota</taxon>
        <taxon>Fungi</taxon>
        <taxon>Dikarya</taxon>
        <taxon>Ascomycota</taxon>
        <taxon>Pezizomycotina</taxon>
        <taxon>Dothideomycetes</taxon>
        <taxon>Pleosporomycetidae</taxon>
        <taxon>Pleosporales</taxon>
        <taxon>Pleosporineae</taxon>
        <taxon>Leptosphaeriaceae</taxon>
        <taxon>Plenodomus</taxon>
    </lineage>
</organism>
<evidence type="ECO:0000313" key="4">
    <source>
        <dbReference type="EMBL" id="KAF2851896.1"/>
    </source>
</evidence>
<dbReference type="InterPro" id="IPR036249">
    <property type="entry name" value="Thioredoxin-like_sf"/>
</dbReference>